<evidence type="ECO:0000259" key="9">
    <source>
        <dbReference type="Pfam" id="PF13231"/>
    </source>
</evidence>
<keyword evidence="5 8" id="KW-0812">Transmembrane</keyword>
<evidence type="ECO:0000256" key="7">
    <source>
        <dbReference type="ARBA" id="ARBA00023136"/>
    </source>
</evidence>
<name>A0A2Z6GF55_9PROT</name>
<keyword evidence="6 8" id="KW-1133">Transmembrane helix</keyword>
<accession>A0A2Z6GF55</accession>
<dbReference type="InterPro" id="IPR050297">
    <property type="entry name" value="LipidA_mod_glycosyltrf_83"/>
</dbReference>
<feature type="transmembrane region" description="Helical" evidence="8">
    <location>
        <begin position="217"/>
        <end position="237"/>
    </location>
</feature>
<dbReference type="Proteomes" id="UP000033070">
    <property type="component" value="Chromosome"/>
</dbReference>
<keyword evidence="4 10" id="KW-0808">Transferase</keyword>
<evidence type="ECO:0000313" key="11">
    <source>
        <dbReference type="Proteomes" id="UP000033070"/>
    </source>
</evidence>
<evidence type="ECO:0000313" key="10">
    <source>
        <dbReference type="EMBL" id="BBE51765.1"/>
    </source>
</evidence>
<evidence type="ECO:0000256" key="1">
    <source>
        <dbReference type="ARBA" id="ARBA00004651"/>
    </source>
</evidence>
<protein>
    <submittedName>
        <fullName evidence="10">Undecaprenyl phosphate-alpha-4-amino-4-deoxy-L-arabinose arabinosyl transferase</fullName>
    </submittedName>
</protein>
<dbReference type="GO" id="GO:0016763">
    <property type="term" value="F:pentosyltransferase activity"/>
    <property type="evidence" value="ECO:0007669"/>
    <property type="project" value="TreeGrafter"/>
</dbReference>
<keyword evidence="3" id="KW-0328">Glycosyltransferase</keyword>
<comment type="subcellular location">
    <subcellularLocation>
        <location evidence="1">Cell membrane</location>
        <topology evidence="1">Multi-pass membrane protein</topology>
    </subcellularLocation>
</comment>
<reference evidence="10 11" key="1">
    <citation type="submission" date="2018-06" db="EMBL/GenBank/DDBJ databases">
        <title>OYT1 Genome Sequencing.</title>
        <authorList>
            <person name="Kato S."/>
            <person name="Itoh T."/>
            <person name="Ohkuma M."/>
        </authorList>
    </citation>
    <scope>NUCLEOTIDE SEQUENCE [LARGE SCALE GENOMIC DNA]</scope>
    <source>
        <strain evidence="10 11">OYT1</strain>
    </source>
</reference>
<proteinExistence type="predicted"/>
<evidence type="ECO:0000256" key="4">
    <source>
        <dbReference type="ARBA" id="ARBA00022679"/>
    </source>
</evidence>
<keyword evidence="7 8" id="KW-0472">Membrane</keyword>
<feature type="transmembrane region" description="Helical" evidence="8">
    <location>
        <begin position="75"/>
        <end position="92"/>
    </location>
</feature>
<evidence type="ECO:0000256" key="6">
    <source>
        <dbReference type="ARBA" id="ARBA00022989"/>
    </source>
</evidence>
<evidence type="ECO:0000256" key="3">
    <source>
        <dbReference type="ARBA" id="ARBA00022676"/>
    </source>
</evidence>
<dbReference type="GO" id="GO:0010041">
    <property type="term" value="P:response to iron(III) ion"/>
    <property type="evidence" value="ECO:0007669"/>
    <property type="project" value="TreeGrafter"/>
</dbReference>
<evidence type="ECO:0000256" key="5">
    <source>
        <dbReference type="ARBA" id="ARBA00022692"/>
    </source>
</evidence>
<dbReference type="STRING" id="1188319.OYT1_01606"/>
<dbReference type="InterPro" id="IPR038731">
    <property type="entry name" value="RgtA/B/C-like"/>
</dbReference>
<sequence length="547" mass="62269">MFSYPEHQREHPITTAKVVLMLALCAVWMFTGLVGHDPWEPYEAYGFGLIYSMLHLGDWLVPSLAGMPAMDKPPLFYWTAALFAEMLAPWLPLHDGARFASAFYTGVTLLFTGLAGRELFGKGRGWAAVIILIGCLGMLVRSHQLITDLALVSGCAMMLYGYTLILRHSSKAPLWIGTGVGIGFMAKGFIAPILFVFISLGLLLFQVWRNQHYRRTLMWALLFALPWLTIWPLLLYLRSPQLFIEWAWTLNIGRWFEYAGSGDYRDAFYYVRILPWFAWPALPLATWAVWEARRKVLVEPEFQLPLVAFVVMLLTLSIVPNIKEVFALPILVPLTLLATASLATLRRGAANALDWFGIMTFGFIAILLWWGWAGLLLDNHSKITFWLKEYHPGYQPSVQEASFWIAAASTVLWIAFIWRVGRSIRRAVVNWAAGVTLLWILAMTLWLPWLDTGKSYRSAVMDLKAHLPAQYHCIAGANLDDVHRAMLQYFGDITPRYNITDDCDLWLAQGSAVIPSGPKDKWELIWDGGRNADLNRHLWLYRKVAKR</sequence>
<dbReference type="OrthoDB" id="8556356at2"/>
<dbReference type="GO" id="GO:0009103">
    <property type="term" value="P:lipopolysaccharide biosynthetic process"/>
    <property type="evidence" value="ECO:0007669"/>
    <property type="project" value="UniProtKB-ARBA"/>
</dbReference>
<keyword evidence="11" id="KW-1185">Reference proteome</keyword>
<feature type="transmembrane region" description="Helical" evidence="8">
    <location>
        <begin position="145"/>
        <end position="165"/>
    </location>
</feature>
<dbReference type="PANTHER" id="PTHR33908:SF3">
    <property type="entry name" value="UNDECAPRENYL PHOSPHATE-ALPHA-4-AMINO-4-DEOXY-L-ARABINOSE ARABINOSYL TRANSFERASE"/>
    <property type="match status" value="1"/>
</dbReference>
<feature type="transmembrane region" description="Helical" evidence="8">
    <location>
        <begin position="302"/>
        <end position="319"/>
    </location>
</feature>
<feature type="transmembrane region" description="Helical" evidence="8">
    <location>
        <begin position="185"/>
        <end position="205"/>
    </location>
</feature>
<feature type="transmembrane region" description="Helical" evidence="8">
    <location>
        <begin position="352"/>
        <end position="372"/>
    </location>
</feature>
<organism evidence="10 11">
    <name type="scientific">Ferriphaselus amnicola</name>
    <dbReference type="NCBI Taxonomy" id="1188319"/>
    <lineage>
        <taxon>Bacteria</taxon>
        <taxon>Pseudomonadati</taxon>
        <taxon>Pseudomonadota</taxon>
        <taxon>Betaproteobacteria</taxon>
        <taxon>Nitrosomonadales</taxon>
        <taxon>Gallionellaceae</taxon>
        <taxon>Ferriphaselus</taxon>
    </lineage>
</organism>
<dbReference type="PANTHER" id="PTHR33908">
    <property type="entry name" value="MANNOSYLTRANSFERASE YKCB-RELATED"/>
    <property type="match status" value="1"/>
</dbReference>
<keyword evidence="2" id="KW-1003">Cell membrane</keyword>
<gene>
    <name evidence="10" type="ORF">OYT1_ch2249</name>
</gene>
<feature type="transmembrane region" description="Helical" evidence="8">
    <location>
        <begin position="123"/>
        <end position="140"/>
    </location>
</feature>
<dbReference type="Pfam" id="PF13231">
    <property type="entry name" value="PMT_2"/>
    <property type="match status" value="1"/>
</dbReference>
<feature type="transmembrane region" description="Helical" evidence="8">
    <location>
        <begin position="428"/>
        <end position="449"/>
    </location>
</feature>
<dbReference type="EMBL" id="AP018738">
    <property type="protein sequence ID" value="BBE51765.1"/>
    <property type="molecule type" value="Genomic_DNA"/>
</dbReference>
<dbReference type="AlphaFoldDB" id="A0A2Z6GF55"/>
<feature type="transmembrane region" description="Helical" evidence="8">
    <location>
        <begin position="325"/>
        <end position="345"/>
    </location>
</feature>
<dbReference type="RefSeq" id="WP_062626771.1">
    <property type="nucleotide sequence ID" value="NZ_AP018738.1"/>
</dbReference>
<feature type="domain" description="Glycosyltransferase RgtA/B/C/D-like" evidence="9">
    <location>
        <begin position="71"/>
        <end position="227"/>
    </location>
</feature>
<evidence type="ECO:0000256" key="2">
    <source>
        <dbReference type="ARBA" id="ARBA00022475"/>
    </source>
</evidence>
<dbReference type="GO" id="GO:0005886">
    <property type="term" value="C:plasma membrane"/>
    <property type="evidence" value="ECO:0007669"/>
    <property type="project" value="UniProtKB-SubCell"/>
</dbReference>
<dbReference type="KEGG" id="fam:OYT1_ch2249"/>
<feature type="transmembrane region" description="Helical" evidence="8">
    <location>
        <begin position="12"/>
        <end position="31"/>
    </location>
</feature>
<feature type="transmembrane region" description="Helical" evidence="8">
    <location>
        <begin position="267"/>
        <end position="290"/>
    </location>
</feature>
<feature type="transmembrane region" description="Helical" evidence="8">
    <location>
        <begin position="99"/>
        <end position="117"/>
    </location>
</feature>
<feature type="transmembrane region" description="Helical" evidence="8">
    <location>
        <begin position="401"/>
        <end position="421"/>
    </location>
</feature>
<evidence type="ECO:0000256" key="8">
    <source>
        <dbReference type="SAM" id="Phobius"/>
    </source>
</evidence>